<accession>A0ACB9S6U5</accession>
<sequence>MRAIGALRGQIRRGSGAAFELYRFGFEKRYRQLWKFVKFPARVRFQGVYLRNREVKGFVKSVATLGPAHLAQADAGYD</sequence>
<comment type="caution">
    <text evidence="1">The sequence shown here is derived from an EMBL/GenBank/DDBJ whole genome shotgun (WGS) entry which is preliminary data.</text>
</comment>
<reference evidence="2" key="1">
    <citation type="journal article" date="2023" name="Front. Plant Sci.">
        <title>Chromosomal-level genome assembly of Melastoma candidum provides insights into trichome evolution.</title>
        <authorList>
            <person name="Zhong Y."/>
            <person name="Wu W."/>
            <person name="Sun C."/>
            <person name="Zou P."/>
            <person name="Liu Y."/>
            <person name="Dai S."/>
            <person name="Zhou R."/>
        </authorList>
    </citation>
    <scope>NUCLEOTIDE SEQUENCE [LARGE SCALE GENOMIC DNA]</scope>
</reference>
<proteinExistence type="predicted"/>
<evidence type="ECO:0000313" key="2">
    <source>
        <dbReference type="Proteomes" id="UP001057402"/>
    </source>
</evidence>
<dbReference type="Proteomes" id="UP001057402">
    <property type="component" value="Chromosome 2"/>
</dbReference>
<protein>
    <submittedName>
        <fullName evidence="1">Uncharacterized protein</fullName>
    </submittedName>
</protein>
<name>A0ACB9S6U5_9MYRT</name>
<keyword evidence="2" id="KW-1185">Reference proteome</keyword>
<evidence type="ECO:0000313" key="1">
    <source>
        <dbReference type="EMBL" id="KAI4386905.1"/>
    </source>
</evidence>
<dbReference type="EMBL" id="CM042881">
    <property type="protein sequence ID" value="KAI4386905.1"/>
    <property type="molecule type" value="Genomic_DNA"/>
</dbReference>
<organism evidence="1 2">
    <name type="scientific">Melastoma candidum</name>
    <dbReference type="NCBI Taxonomy" id="119954"/>
    <lineage>
        <taxon>Eukaryota</taxon>
        <taxon>Viridiplantae</taxon>
        <taxon>Streptophyta</taxon>
        <taxon>Embryophyta</taxon>
        <taxon>Tracheophyta</taxon>
        <taxon>Spermatophyta</taxon>
        <taxon>Magnoliopsida</taxon>
        <taxon>eudicotyledons</taxon>
        <taxon>Gunneridae</taxon>
        <taxon>Pentapetalae</taxon>
        <taxon>rosids</taxon>
        <taxon>malvids</taxon>
        <taxon>Myrtales</taxon>
        <taxon>Melastomataceae</taxon>
        <taxon>Melastomatoideae</taxon>
        <taxon>Melastomateae</taxon>
        <taxon>Melastoma</taxon>
    </lineage>
</organism>
<gene>
    <name evidence="1" type="ORF">MLD38_004782</name>
</gene>